<dbReference type="GO" id="GO:0007015">
    <property type="term" value="P:actin filament organization"/>
    <property type="evidence" value="ECO:0007669"/>
    <property type="project" value="InterPro"/>
</dbReference>
<sequence>MKGLFKSKAPTTDITVNVDYLVAEEHADDFDRMVTICHKVNISAQYAKEARKALQYRLKDANSETKLRTIGLIWQLSDNCGRPFLEQLCTKSFLNDLYQMATSDVFSPQIRHETNKLFAHWSTLYCRPPNSYIIGSMHNATLDIALARSILGNSVMTENRWTALAKDIVRTPARREGGGPSPIGQNEMAGNGVLRNYRGTMVRTPQYGPRPYQHPPPQVDIVDVDRAIQSALDHAQLLRQTMKAAIRENKDIKADEVIRHLYDACCEKRVNMSNFIAMNPDCQKIMDLIHAVDLVNQTIEVYTMKMIDYDNGVLTEDGLDDPQLMGVHVETNHTEHDLDEEGWQNYTADQVQLNPLERLLLKGKHVAFDDHDFESLPGASDTGGSPGSVQDKVEDQEDAAPIEGYLLPARPAGKGRATEQDDLNDLQRLSLGNASPNSKTSSTKRAQSHPDSGDAEDPFADPVEAER</sequence>
<dbReference type="GO" id="GO:0035091">
    <property type="term" value="F:phosphatidylinositol binding"/>
    <property type="evidence" value="ECO:0007669"/>
    <property type="project" value="InterPro"/>
</dbReference>
<dbReference type="GO" id="GO:0051666">
    <property type="term" value="P:actin cortical patch localization"/>
    <property type="evidence" value="ECO:0007669"/>
    <property type="project" value="TreeGrafter"/>
</dbReference>
<dbReference type="EMBL" id="MVBO01000011">
    <property type="protein sequence ID" value="OZJ05706.1"/>
    <property type="molecule type" value="Genomic_DNA"/>
</dbReference>
<dbReference type="PANTHER" id="PTHR47789">
    <property type="entry name" value="LAS SEVENTEEN-BINDING PROTEIN 5"/>
    <property type="match status" value="1"/>
</dbReference>
<dbReference type="PROSITE" id="PS50179">
    <property type="entry name" value="VHS"/>
    <property type="match status" value="1"/>
</dbReference>
<dbReference type="GO" id="GO:0030479">
    <property type="term" value="C:actin cortical patch"/>
    <property type="evidence" value="ECO:0007669"/>
    <property type="project" value="TreeGrafter"/>
</dbReference>
<dbReference type="GO" id="GO:0043130">
    <property type="term" value="F:ubiquitin binding"/>
    <property type="evidence" value="ECO:0007669"/>
    <property type="project" value="InterPro"/>
</dbReference>
<organism evidence="3 4">
    <name type="scientific">Bifiguratus adelaidae</name>
    <dbReference type="NCBI Taxonomy" id="1938954"/>
    <lineage>
        <taxon>Eukaryota</taxon>
        <taxon>Fungi</taxon>
        <taxon>Fungi incertae sedis</taxon>
        <taxon>Mucoromycota</taxon>
        <taxon>Mucoromycotina</taxon>
        <taxon>Endogonomycetes</taxon>
        <taxon>Endogonales</taxon>
        <taxon>Endogonales incertae sedis</taxon>
        <taxon>Bifiguratus</taxon>
    </lineage>
</organism>
<dbReference type="AlphaFoldDB" id="A0A261Y511"/>
<feature type="compositionally biased region" description="Polar residues" evidence="1">
    <location>
        <begin position="430"/>
        <end position="445"/>
    </location>
</feature>
<evidence type="ECO:0000256" key="1">
    <source>
        <dbReference type="SAM" id="MobiDB-lite"/>
    </source>
</evidence>
<dbReference type="Gene3D" id="1.20.58.160">
    <property type="match status" value="1"/>
</dbReference>
<feature type="region of interest" description="Disordered" evidence="1">
    <location>
        <begin position="400"/>
        <end position="467"/>
    </location>
</feature>
<name>A0A261Y511_9FUNG</name>
<dbReference type="SUPFAM" id="SSF48464">
    <property type="entry name" value="ENTH/VHS domain"/>
    <property type="match status" value="1"/>
</dbReference>
<dbReference type="GO" id="GO:0006897">
    <property type="term" value="P:endocytosis"/>
    <property type="evidence" value="ECO:0007669"/>
    <property type="project" value="InterPro"/>
</dbReference>
<dbReference type="Gene3D" id="1.25.40.90">
    <property type="match status" value="1"/>
</dbReference>
<dbReference type="InterPro" id="IPR008942">
    <property type="entry name" value="ENTH_VHS"/>
</dbReference>
<dbReference type="PANTHER" id="PTHR47789:SF1">
    <property type="entry name" value="LAS SEVENTEEN-BINDING PROTEIN 5"/>
    <property type="match status" value="1"/>
</dbReference>
<evidence type="ECO:0000259" key="2">
    <source>
        <dbReference type="PROSITE" id="PS50179"/>
    </source>
</evidence>
<comment type="caution">
    <text evidence="3">The sequence shown here is derived from an EMBL/GenBank/DDBJ whole genome shotgun (WGS) entry which is preliminary data.</text>
</comment>
<dbReference type="Proteomes" id="UP000242875">
    <property type="component" value="Unassembled WGS sequence"/>
</dbReference>
<accession>A0A261Y511</accession>
<dbReference type="InterPro" id="IPR002014">
    <property type="entry name" value="VHS_dom"/>
</dbReference>
<dbReference type="InterPro" id="IPR045007">
    <property type="entry name" value="LSB5"/>
</dbReference>
<dbReference type="OrthoDB" id="10255964at2759"/>
<dbReference type="InterPro" id="IPR038425">
    <property type="entry name" value="GAT_sf"/>
</dbReference>
<dbReference type="Pfam" id="PF00790">
    <property type="entry name" value="VHS"/>
    <property type="match status" value="1"/>
</dbReference>
<feature type="domain" description="VHS" evidence="2">
    <location>
        <begin position="28"/>
        <end position="139"/>
    </location>
</feature>
<dbReference type="GO" id="GO:0007034">
    <property type="term" value="P:vacuolar transport"/>
    <property type="evidence" value="ECO:0007669"/>
    <property type="project" value="UniProtKB-ARBA"/>
</dbReference>
<gene>
    <name evidence="3" type="ORF">BZG36_01450</name>
</gene>
<evidence type="ECO:0000313" key="4">
    <source>
        <dbReference type="Proteomes" id="UP000242875"/>
    </source>
</evidence>
<reference evidence="3 4" key="1">
    <citation type="journal article" date="2017" name="Mycologia">
        <title>Bifiguratus adelaidae, gen. et sp. nov., a new member of Mucoromycotina in endophytic and soil-dwelling habitats.</title>
        <authorList>
            <person name="Torres-Cruz T.J."/>
            <person name="Billingsley Tobias T.L."/>
            <person name="Almatruk M."/>
            <person name="Hesse C."/>
            <person name="Kuske C.R."/>
            <person name="Desiro A."/>
            <person name="Benucci G.M."/>
            <person name="Bonito G."/>
            <person name="Stajich J.E."/>
            <person name="Dunlap C."/>
            <person name="Arnold A.E."/>
            <person name="Porras-Alfaro A."/>
        </authorList>
    </citation>
    <scope>NUCLEOTIDE SEQUENCE [LARGE SCALE GENOMIC DNA]</scope>
    <source>
        <strain evidence="3 4">AZ0501</strain>
    </source>
</reference>
<proteinExistence type="predicted"/>
<keyword evidence="4" id="KW-1185">Reference proteome</keyword>
<feature type="region of interest" description="Disordered" evidence="1">
    <location>
        <begin position="372"/>
        <end position="391"/>
    </location>
</feature>
<protein>
    <recommendedName>
        <fullName evidence="2">VHS domain-containing protein</fullName>
    </recommendedName>
</protein>
<evidence type="ECO:0000313" key="3">
    <source>
        <dbReference type="EMBL" id="OZJ05706.1"/>
    </source>
</evidence>